<dbReference type="KEGG" id="rfo:REIFOR_01295"/>
<dbReference type="AlphaFoldDB" id="A0A2K8KRG9"/>
<dbReference type="EMBL" id="CP011797">
    <property type="protein sequence ID" value="ATX76441.1"/>
    <property type="molecule type" value="Genomic_DNA"/>
</dbReference>
<feature type="transmembrane region" description="Helical" evidence="1">
    <location>
        <begin position="55"/>
        <end position="72"/>
    </location>
</feature>
<gene>
    <name evidence="2" type="ORF">REIFOR_01295</name>
</gene>
<feature type="transmembrane region" description="Helical" evidence="1">
    <location>
        <begin position="78"/>
        <end position="100"/>
    </location>
</feature>
<accession>A0A2K8KRG9</accession>
<evidence type="ECO:0000313" key="2">
    <source>
        <dbReference type="EMBL" id="ATX76441.1"/>
    </source>
</evidence>
<dbReference type="Proteomes" id="UP000229757">
    <property type="component" value="Chromosome"/>
</dbReference>
<reference evidence="2 3" key="1">
    <citation type="journal article" date="2017" name="Environ. Microbiol.">
        <title>Genomic and physiological analyses of 'Reinekea forsetii' reveal a versatile opportunistic lifestyle during spring algae blooms.</title>
        <authorList>
            <person name="Avci B."/>
            <person name="Hahnke R.L."/>
            <person name="Chafee M."/>
            <person name="Fischer T."/>
            <person name="Gruber-Vodicka H."/>
            <person name="Tegetmeyer H.E."/>
            <person name="Harder J."/>
            <person name="Fuchs B.M."/>
            <person name="Amann R.I."/>
            <person name="Teeling H."/>
        </authorList>
    </citation>
    <scope>NUCLEOTIDE SEQUENCE [LARGE SCALE GENOMIC DNA]</scope>
    <source>
        <strain evidence="2 3">Hel1_31_D35</strain>
    </source>
</reference>
<keyword evidence="1" id="KW-1133">Transmembrane helix</keyword>
<evidence type="ECO:0000256" key="1">
    <source>
        <dbReference type="SAM" id="Phobius"/>
    </source>
</evidence>
<protein>
    <submittedName>
        <fullName evidence="2">Uncharacterized protein</fullName>
    </submittedName>
</protein>
<name>A0A2K8KRG9_9GAMM</name>
<proteinExistence type="predicted"/>
<organism evidence="2 3">
    <name type="scientific">Reinekea forsetii</name>
    <dbReference type="NCBI Taxonomy" id="1336806"/>
    <lineage>
        <taxon>Bacteria</taxon>
        <taxon>Pseudomonadati</taxon>
        <taxon>Pseudomonadota</taxon>
        <taxon>Gammaproteobacteria</taxon>
        <taxon>Oceanospirillales</taxon>
        <taxon>Saccharospirillaceae</taxon>
        <taxon>Reinekea</taxon>
    </lineage>
</organism>
<sequence>MLMPNPAAIPAGAWLSVAGCFLAPLAVATQVQYLSNPKKKLPTANRMAWMPRGHILVLLPIALWIAPAQVVPVSPTGFLAVLGIAILAATIPQVLFMVGAPRTLC</sequence>
<keyword evidence="1" id="KW-0812">Transmembrane</keyword>
<evidence type="ECO:0000313" key="3">
    <source>
        <dbReference type="Proteomes" id="UP000229757"/>
    </source>
</evidence>
<feature type="transmembrane region" description="Helical" evidence="1">
    <location>
        <begin position="12"/>
        <end position="34"/>
    </location>
</feature>
<keyword evidence="3" id="KW-1185">Reference proteome</keyword>
<keyword evidence="1" id="KW-0472">Membrane</keyword>